<dbReference type="PANTHER" id="PTHR30237:SF2">
    <property type="entry name" value="MUREIN TETRAPEPTIDE CARBOXYPEPTIDASE"/>
    <property type="match status" value="1"/>
</dbReference>
<keyword evidence="2" id="KW-0121">Carboxypeptidase</keyword>
<accession>A0A940P6S6</accession>
<dbReference type="GO" id="GO:0004180">
    <property type="term" value="F:carboxypeptidase activity"/>
    <property type="evidence" value="ECO:0007669"/>
    <property type="project" value="UniProtKB-KW"/>
</dbReference>
<dbReference type="GO" id="GO:0008236">
    <property type="term" value="F:serine-type peptidase activity"/>
    <property type="evidence" value="ECO:0007669"/>
    <property type="project" value="UniProtKB-KW"/>
</dbReference>
<dbReference type="PANTHER" id="PTHR30237">
    <property type="entry name" value="MURAMOYLTETRAPEPTIDE CARBOXYPEPTIDASE"/>
    <property type="match status" value="1"/>
</dbReference>
<dbReference type="Proteomes" id="UP000674938">
    <property type="component" value="Unassembled WGS sequence"/>
</dbReference>
<dbReference type="Pfam" id="PF02016">
    <property type="entry name" value="Peptidase_S66"/>
    <property type="match status" value="1"/>
</dbReference>
<evidence type="ECO:0000256" key="1">
    <source>
        <dbReference type="ARBA" id="ARBA00010233"/>
    </source>
</evidence>
<feature type="domain" description="LD-carboxypeptidase C-terminal" evidence="8">
    <location>
        <begin position="169"/>
        <end position="283"/>
    </location>
</feature>
<feature type="domain" description="LD-carboxypeptidase N-terminal" evidence="7">
    <location>
        <begin position="8"/>
        <end position="125"/>
    </location>
</feature>
<proteinExistence type="inferred from homology"/>
<keyword evidence="10" id="KW-1185">Reference proteome</keyword>
<dbReference type="SUPFAM" id="SSF52317">
    <property type="entry name" value="Class I glutamine amidotransferase-like"/>
    <property type="match status" value="1"/>
</dbReference>
<evidence type="ECO:0000313" key="10">
    <source>
        <dbReference type="Proteomes" id="UP000674938"/>
    </source>
</evidence>
<dbReference type="InterPro" id="IPR027478">
    <property type="entry name" value="LdcA_N"/>
</dbReference>
<evidence type="ECO:0000256" key="3">
    <source>
        <dbReference type="ARBA" id="ARBA00022670"/>
    </source>
</evidence>
<evidence type="ECO:0000256" key="4">
    <source>
        <dbReference type="ARBA" id="ARBA00022801"/>
    </source>
</evidence>
<comment type="caution">
    <text evidence="9">The sequence shown here is derived from an EMBL/GenBank/DDBJ whole genome shotgun (WGS) entry which is preliminary data.</text>
</comment>
<dbReference type="Gene3D" id="3.40.50.10740">
    <property type="entry name" value="Class I glutamine amidotransferase-like"/>
    <property type="match status" value="1"/>
</dbReference>
<feature type="active site" description="Charge relay system" evidence="6">
    <location>
        <position position="200"/>
    </location>
</feature>
<keyword evidence="4" id="KW-0378">Hydrolase</keyword>
<evidence type="ECO:0000256" key="2">
    <source>
        <dbReference type="ARBA" id="ARBA00022645"/>
    </source>
</evidence>
<dbReference type="RefSeq" id="WP_209529009.1">
    <property type="nucleotide sequence ID" value="NZ_JAEEGA010000009.1"/>
</dbReference>
<organism evidence="9 10">
    <name type="scientific">Vagococcus allomyrinae</name>
    <dbReference type="NCBI Taxonomy" id="2794353"/>
    <lineage>
        <taxon>Bacteria</taxon>
        <taxon>Bacillati</taxon>
        <taxon>Bacillota</taxon>
        <taxon>Bacilli</taxon>
        <taxon>Lactobacillales</taxon>
        <taxon>Enterococcaceae</taxon>
        <taxon>Vagococcus</taxon>
    </lineage>
</organism>
<evidence type="ECO:0000256" key="6">
    <source>
        <dbReference type="PIRSR" id="PIRSR028757-1"/>
    </source>
</evidence>
<dbReference type="InterPro" id="IPR027461">
    <property type="entry name" value="Carboxypeptidase_A_C_sf"/>
</dbReference>
<dbReference type="InterPro" id="IPR040921">
    <property type="entry name" value="Peptidase_S66C"/>
</dbReference>
<dbReference type="EMBL" id="JAEEGA010000009">
    <property type="protein sequence ID" value="MBP1042110.1"/>
    <property type="molecule type" value="Genomic_DNA"/>
</dbReference>
<comment type="similarity">
    <text evidence="1">Belongs to the peptidase S66 family.</text>
</comment>
<dbReference type="InterPro" id="IPR040449">
    <property type="entry name" value="Peptidase_S66_N"/>
</dbReference>
<feature type="active site" description="Charge relay system" evidence="6">
    <location>
        <position position="268"/>
    </location>
</feature>
<keyword evidence="3" id="KW-0645">Protease</keyword>
<evidence type="ECO:0000256" key="5">
    <source>
        <dbReference type="ARBA" id="ARBA00022825"/>
    </source>
</evidence>
<dbReference type="PIRSF" id="PIRSF028757">
    <property type="entry name" value="LD-carboxypeptidase"/>
    <property type="match status" value="1"/>
</dbReference>
<evidence type="ECO:0000259" key="8">
    <source>
        <dbReference type="Pfam" id="PF17676"/>
    </source>
</evidence>
<evidence type="ECO:0000313" key="9">
    <source>
        <dbReference type="EMBL" id="MBP1042110.1"/>
    </source>
</evidence>
<gene>
    <name evidence="9" type="ORF">I6N95_13905</name>
</gene>
<dbReference type="Gene3D" id="3.50.30.60">
    <property type="entry name" value="LD-carboxypeptidase A C-terminal domain-like"/>
    <property type="match status" value="1"/>
</dbReference>
<name>A0A940P6S6_9ENTE</name>
<dbReference type="GO" id="GO:0006508">
    <property type="term" value="P:proteolysis"/>
    <property type="evidence" value="ECO:0007669"/>
    <property type="project" value="UniProtKB-KW"/>
</dbReference>
<keyword evidence="5" id="KW-0720">Serine protease</keyword>
<dbReference type="Pfam" id="PF17676">
    <property type="entry name" value="Peptidase_S66C"/>
    <property type="match status" value="1"/>
</dbReference>
<dbReference type="SUPFAM" id="SSF141986">
    <property type="entry name" value="LD-carboxypeptidase A C-terminal domain-like"/>
    <property type="match status" value="1"/>
</dbReference>
<evidence type="ECO:0000259" key="7">
    <source>
        <dbReference type="Pfam" id="PF02016"/>
    </source>
</evidence>
<reference evidence="9" key="1">
    <citation type="submission" date="2020-12" db="EMBL/GenBank/DDBJ databases">
        <title>Vagococcus allomyrinae sp. nov. and Enterococcus lavae sp. nov., isolated from the larvae of Allomyrina dichotoma.</title>
        <authorList>
            <person name="Lee S.D."/>
        </authorList>
    </citation>
    <scope>NUCLEOTIDE SEQUENCE</scope>
    <source>
        <strain evidence="9">BWB3-3</strain>
    </source>
</reference>
<dbReference type="AlphaFoldDB" id="A0A940P6S6"/>
<dbReference type="InterPro" id="IPR003507">
    <property type="entry name" value="S66_fam"/>
</dbReference>
<protein>
    <submittedName>
        <fullName evidence="9">LD-carboxypeptidase</fullName>
    </submittedName>
</protein>
<dbReference type="CDD" id="cd07062">
    <property type="entry name" value="Peptidase_S66_mccF_like"/>
    <property type="match status" value="1"/>
</dbReference>
<feature type="active site" description="Nucleophile" evidence="6">
    <location>
        <position position="107"/>
    </location>
</feature>
<sequence length="285" mass="31622">MLKRGDKIGLVVNSNGLSLDREKEVAMLIKELIEMGLTPVCSPFLFQNKGIFSGTAEDRGMVMNAFFADESIKAIFDISGGDIANQVLPYLDYELIKNYSKPFFGYSDLTTLLNGINQQTGVMTYLFQLRTILWDQTGQQKARFIKSIFNDDDSLFKSHWQFMQGKSISGPLIGGNIRCFLKLAGTPYFPDCRNKVLFLESNGGGIPQLTTYLTQLRQMAVFDQISGILLGSFTELEVSDEEMTISELLSQVIANPDLPVAKTSDVGHGSHSRCLVIGDKIELTS</sequence>
<dbReference type="InterPro" id="IPR029062">
    <property type="entry name" value="Class_I_gatase-like"/>
</dbReference>